<dbReference type="EMBL" id="PTJE01000006">
    <property type="protein sequence ID" value="PPK93669.1"/>
    <property type="molecule type" value="Genomic_DNA"/>
</dbReference>
<organism evidence="3 4">
    <name type="scientific">Nonlabens xylanidelens</name>
    <dbReference type="NCBI Taxonomy" id="191564"/>
    <lineage>
        <taxon>Bacteria</taxon>
        <taxon>Pseudomonadati</taxon>
        <taxon>Bacteroidota</taxon>
        <taxon>Flavobacteriia</taxon>
        <taxon>Flavobacteriales</taxon>
        <taxon>Flavobacteriaceae</taxon>
        <taxon>Nonlabens</taxon>
    </lineage>
</organism>
<name>A0A2S6IHI6_9FLAO</name>
<dbReference type="InterPro" id="IPR049281">
    <property type="entry name" value="BVU_3817-like_C_sf"/>
</dbReference>
<dbReference type="InterPro" id="IPR049280">
    <property type="entry name" value="DUF6852"/>
</dbReference>
<feature type="domain" description="DUF5606" evidence="1">
    <location>
        <begin position="3"/>
        <end position="48"/>
    </location>
</feature>
<accession>A0A2S6IHI6</accession>
<dbReference type="Gene3D" id="2.30.30.730">
    <property type="match status" value="1"/>
</dbReference>
<reference evidence="3 4" key="1">
    <citation type="submission" date="2018-02" db="EMBL/GenBank/DDBJ databases">
        <title>Genomic Encyclopedia of Archaeal and Bacterial Type Strains, Phase II (KMG-II): from individual species to whole genera.</title>
        <authorList>
            <person name="Goeker M."/>
        </authorList>
    </citation>
    <scope>NUCLEOTIDE SEQUENCE [LARGE SCALE GENOMIC DNA]</scope>
    <source>
        <strain evidence="3 4">DSM 16809</strain>
    </source>
</reference>
<dbReference type="AlphaFoldDB" id="A0A2S6IHI6"/>
<dbReference type="InterPro" id="IPR041218">
    <property type="entry name" value="DUF5606"/>
</dbReference>
<evidence type="ECO:0000313" key="4">
    <source>
        <dbReference type="Proteomes" id="UP000239002"/>
    </source>
</evidence>
<dbReference type="Pfam" id="PF21186">
    <property type="entry name" value="DUF6852"/>
    <property type="match status" value="1"/>
</dbReference>
<dbReference type="Proteomes" id="UP000239002">
    <property type="component" value="Unassembled WGS sequence"/>
</dbReference>
<dbReference type="RefSeq" id="WP_104516121.1">
    <property type="nucleotide sequence ID" value="NZ_MQVW01000024.1"/>
</dbReference>
<dbReference type="Gene3D" id="1.10.10.1650">
    <property type="match status" value="1"/>
</dbReference>
<evidence type="ECO:0000259" key="2">
    <source>
        <dbReference type="Pfam" id="PF21186"/>
    </source>
</evidence>
<comment type="caution">
    <text evidence="3">The sequence shown here is derived from an EMBL/GenBank/DDBJ whole genome shotgun (WGS) entry which is preliminary data.</text>
</comment>
<gene>
    <name evidence="3" type="ORF">LY01_02452</name>
</gene>
<proteinExistence type="predicted"/>
<evidence type="ECO:0000313" key="3">
    <source>
        <dbReference type="EMBL" id="PPK93669.1"/>
    </source>
</evidence>
<feature type="domain" description="DUF6852" evidence="2">
    <location>
        <begin position="51"/>
        <end position="119"/>
    </location>
</feature>
<dbReference type="Pfam" id="PF18347">
    <property type="entry name" value="DUF5606"/>
    <property type="match status" value="1"/>
</dbReference>
<protein>
    <submittedName>
        <fullName evidence="3">Uncharacterized protein</fullName>
    </submittedName>
</protein>
<dbReference type="InterPro" id="IPR049282">
    <property type="entry name" value="BVU_3817_N_sf"/>
</dbReference>
<keyword evidence="4" id="KW-1185">Reference proteome</keyword>
<evidence type="ECO:0000259" key="1">
    <source>
        <dbReference type="Pfam" id="PF18347"/>
    </source>
</evidence>
<dbReference type="OrthoDB" id="675198at2"/>
<sequence>MNLDNILSITGKPGLYQLKSKAKSGFVVESLLDNKTSIVGISHNVSVLKDISIYTYSQEMPLKEVFKKIATKESNGPAINHKGSKKELESYFNEVLPDYDEDRVYASDIKKVLQWYNLLQGNDLLGSLEEE</sequence>